<dbReference type="CDD" id="cd17909">
    <property type="entry name" value="CheC_ClassI"/>
    <property type="match status" value="1"/>
</dbReference>
<evidence type="ECO:0000256" key="2">
    <source>
        <dbReference type="ARBA" id="ARBA00022801"/>
    </source>
</evidence>
<name>S0EWR3_CHTCT</name>
<feature type="domain" description="CheC-like protein" evidence="3">
    <location>
        <begin position="75"/>
        <end position="108"/>
    </location>
</feature>
<evidence type="ECO:0000256" key="1">
    <source>
        <dbReference type="ARBA" id="ARBA00022500"/>
    </source>
</evidence>
<proteinExistence type="predicted"/>
<organism evidence="4 5">
    <name type="scientific">Chthonomonas calidirosea (strain DSM 23976 / ICMP 18418 / T49)</name>
    <dbReference type="NCBI Taxonomy" id="1303518"/>
    <lineage>
        <taxon>Bacteria</taxon>
        <taxon>Bacillati</taxon>
        <taxon>Armatimonadota</taxon>
        <taxon>Chthonomonadia</taxon>
        <taxon>Chthonomonadales</taxon>
        <taxon>Chthonomonadaceae</taxon>
        <taxon>Chthonomonas</taxon>
    </lineage>
</organism>
<dbReference type="STRING" id="454171.CP488_01525"/>
<dbReference type="KEGG" id="ccz:CCALI_02566"/>
<keyword evidence="2" id="KW-0378">Hydrolase</keyword>
<dbReference type="FunCoup" id="S0EWR3">
    <property type="interactions" value="31"/>
</dbReference>
<dbReference type="EMBL" id="HF951689">
    <property type="protein sequence ID" value="CCW36360.1"/>
    <property type="molecule type" value="Genomic_DNA"/>
</dbReference>
<dbReference type="PANTHER" id="PTHR43693:SF1">
    <property type="entry name" value="PROTEIN PHOSPHATASE CHEZ"/>
    <property type="match status" value="1"/>
</dbReference>
<dbReference type="InterPro" id="IPR028976">
    <property type="entry name" value="CheC-like_sf"/>
</dbReference>
<dbReference type="InParanoid" id="S0EWR3"/>
<evidence type="ECO:0000313" key="4">
    <source>
        <dbReference type="EMBL" id="CCW36360.1"/>
    </source>
</evidence>
<dbReference type="eggNOG" id="COG1776">
    <property type="taxonomic scope" value="Bacteria"/>
</dbReference>
<dbReference type="GO" id="GO:0006935">
    <property type="term" value="P:chemotaxis"/>
    <property type="evidence" value="ECO:0007669"/>
    <property type="project" value="UniProtKB-KW"/>
</dbReference>
<dbReference type="Pfam" id="PF04509">
    <property type="entry name" value="CheC"/>
    <property type="match status" value="2"/>
</dbReference>
<protein>
    <submittedName>
        <fullName evidence="4">Chemotaxis protein CheC, inhibitor of MCP methylation</fullName>
    </submittedName>
</protein>
<reference evidence="5" key="1">
    <citation type="submission" date="2013-03" db="EMBL/GenBank/DDBJ databases">
        <title>Genome sequence of Chthonomonas calidirosea, the first sequenced genome from the Armatimonadetes phylum (formally candidate division OP10).</title>
        <authorList>
            <person name="Lee K.C.Y."/>
            <person name="Morgan X.C."/>
            <person name="Dunfield P.F."/>
            <person name="Tamas I."/>
            <person name="Houghton K.M."/>
            <person name="Vyssotski M."/>
            <person name="Ryan J.L.J."/>
            <person name="Lagutin K."/>
            <person name="McDonald I.R."/>
            <person name="Stott M.B."/>
        </authorList>
    </citation>
    <scope>NUCLEOTIDE SEQUENCE [LARGE SCALE GENOMIC DNA]</scope>
    <source>
        <strain evidence="5">DSM 23976 / ICMP 18418 / T49</strain>
    </source>
</reference>
<dbReference type="SUPFAM" id="SSF103039">
    <property type="entry name" value="CheC-like"/>
    <property type="match status" value="1"/>
</dbReference>
<dbReference type="Proteomes" id="UP000014227">
    <property type="component" value="Chromosome I"/>
</dbReference>
<dbReference type="AlphaFoldDB" id="S0EWR3"/>
<dbReference type="PANTHER" id="PTHR43693">
    <property type="entry name" value="PROTEIN PHOSPHATASE CHEZ"/>
    <property type="match status" value="1"/>
</dbReference>
<sequence>MVLFFLFFPLRRLSFRPYSKELFSNILFTIPRKATGFWPKIRFPRPNTLNERTAWAENFAGVSAMNTTCLKLTSEQLDAIREIANIGTGHAVTALATLTDWRIGMHVPCVDIVPLSHFLEILCRPEDEAIGIYLAVEGDAPGHVAFLLSQEGALKTADRLLGQPLGTTKVLGELECSALMELGNIIVSSFLMAISELTGLTLFTTPPAFACDVTASILSSLASMLAATGTLQTDALTIVTNMEQRETDLEGFFLYIPESNSLSIFLNALYGERPIE</sequence>
<dbReference type="InterPro" id="IPR050992">
    <property type="entry name" value="CheZ_family_phosphatases"/>
</dbReference>
<dbReference type="PATRIC" id="fig|1303518.3.peg.2666"/>
<keyword evidence="1" id="KW-0145">Chemotaxis</keyword>
<dbReference type="Gene3D" id="3.40.1550.10">
    <property type="entry name" value="CheC-like"/>
    <property type="match status" value="1"/>
</dbReference>
<feature type="domain" description="CheC-like protein" evidence="3">
    <location>
        <begin position="175"/>
        <end position="209"/>
    </location>
</feature>
<evidence type="ECO:0000259" key="3">
    <source>
        <dbReference type="Pfam" id="PF04509"/>
    </source>
</evidence>
<dbReference type="HOGENOM" id="CLU_087860_2_0_0"/>
<evidence type="ECO:0000313" key="5">
    <source>
        <dbReference type="Proteomes" id="UP000014227"/>
    </source>
</evidence>
<dbReference type="InterPro" id="IPR007597">
    <property type="entry name" value="CheC"/>
</dbReference>
<dbReference type="GO" id="GO:0016787">
    <property type="term" value="F:hydrolase activity"/>
    <property type="evidence" value="ECO:0007669"/>
    <property type="project" value="UniProtKB-KW"/>
</dbReference>
<accession>S0EWR3</accession>
<gene>
    <name evidence="4" type="ORF">CCALI_02566</name>
</gene>
<keyword evidence="5" id="KW-1185">Reference proteome</keyword>